<dbReference type="Proteomes" id="UP001377168">
    <property type="component" value="Unassembled WGS sequence"/>
</dbReference>
<dbReference type="EMBL" id="JBBKAJ010000018">
    <property type="protein sequence ID" value="MEJ8632433.1"/>
    <property type="molecule type" value="Genomic_DNA"/>
</dbReference>
<comment type="caution">
    <text evidence="1">The sequence shown here is derived from an EMBL/GenBank/DDBJ whole genome shotgun (WGS) entry which is preliminary data.</text>
</comment>
<evidence type="ECO:0000313" key="2">
    <source>
        <dbReference type="Proteomes" id="UP001377168"/>
    </source>
</evidence>
<accession>A0ACC6PLT9</accession>
<evidence type="ECO:0000313" key="1">
    <source>
        <dbReference type="EMBL" id="MEJ8632433.1"/>
    </source>
</evidence>
<organism evidence="1 2">
    <name type="scientific">Streptomyces achmelvichensis</name>
    <dbReference type="NCBI Taxonomy" id="3134111"/>
    <lineage>
        <taxon>Bacteria</taxon>
        <taxon>Bacillati</taxon>
        <taxon>Actinomycetota</taxon>
        <taxon>Actinomycetes</taxon>
        <taxon>Kitasatosporales</taxon>
        <taxon>Streptomycetaceae</taxon>
        <taxon>Streptomyces</taxon>
    </lineage>
</organism>
<proteinExistence type="predicted"/>
<sequence>MPSIIASPKMTAADQGGTTDPIIEEALRRARQDGKSGSSR</sequence>
<gene>
    <name evidence="1" type="ORF">WKI67_03145</name>
</gene>
<keyword evidence="2" id="KW-1185">Reference proteome</keyword>
<reference evidence="1" key="1">
    <citation type="submission" date="2024-03" db="EMBL/GenBank/DDBJ databases">
        <title>Novel Streptomyces species of biotechnological and ecological value are a feature of Machair soil.</title>
        <authorList>
            <person name="Prole J.R."/>
            <person name="Goodfellow M."/>
            <person name="Allenby N."/>
            <person name="Ward A.C."/>
        </authorList>
    </citation>
    <scope>NUCLEOTIDE SEQUENCE</scope>
    <source>
        <strain evidence="1">MS2.AVA.5</strain>
    </source>
</reference>
<name>A0ACC6PLT9_9ACTN</name>
<protein>
    <submittedName>
        <fullName evidence="1">Uncharacterized protein</fullName>
    </submittedName>
</protein>